<keyword evidence="7" id="KW-0238">DNA-binding</keyword>
<feature type="domain" description="C2H2-type" evidence="11">
    <location>
        <begin position="471"/>
        <end position="499"/>
    </location>
</feature>
<dbReference type="Proteomes" id="UP000472263">
    <property type="component" value="Chromosome 19"/>
</dbReference>
<feature type="domain" description="C2H2-type" evidence="11">
    <location>
        <begin position="591"/>
        <end position="618"/>
    </location>
</feature>
<dbReference type="CDD" id="cd11657">
    <property type="entry name" value="TIN2_N"/>
    <property type="match status" value="1"/>
</dbReference>
<keyword evidence="5" id="KW-0862">Zinc</keyword>
<dbReference type="InterPro" id="IPR013087">
    <property type="entry name" value="Znf_C2H2_type"/>
</dbReference>
<dbReference type="PROSITE" id="PS00028">
    <property type="entry name" value="ZINC_FINGER_C2H2_1"/>
    <property type="match status" value="10"/>
</dbReference>
<dbReference type="FunFam" id="3.30.160.60:FF:000176">
    <property type="entry name" value="zinc finger protein 70"/>
    <property type="match status" value="1"/>
</dbReference>
<reference evidence="12" key="2">
    <citation type="submission" date="2025-08" db="UniProtKB">
        <authorList>
            <consortium name="Ensembl"/>
        </authorList>
    </citation>
    <scope>IDENTIFICATION</scope>
</reference>
<dbReference type="Pfam" id="PF13894">
    <property type="entry name" value="zf-C2H2_4"/>
    <property type="match status" value="1"/>
</dbReference>
<dbReference type="Gene3D" id="3.30.160.60">
    <property type="entry name" value="Classic Zinc Finger"/>
    <property type="match status" value="11"/>
</dbReference>
<evidence type="ECO:0000256" key="8">
    <source>
        <dbReference type="ARBA" id="ARBA00023163"/>
    </source>
</evidence>
<feature type="domain" description="C2H2-type" evidence="11">
    <location>
        <begin position="533"/>
        <end position="559"/>
    </location>
</feature>
<dbReference type="PANTHER" id="PTHR47772:SF13">
    <property type="entry name" value="GASTRULA ZINC FINGER PROTEIN XLCGF49.1-LIKE-RELATED"/>
    <property type="match status" value="1"/>
</dbReference>
<dbReference type="Ensembl" id="ENSMMDT00005052863.1">
    <property type="protein sequence ID" value="ENSMMDP00005051851.1"/>
    <property type="gene ID" value="ENSMMDG00005023422.1"/>
</dbReference>
<evidence type="ECO:0000313" key="12">
    <source>
        <dbReference type="Ensembl" id="ENSMMDP00005051851.1"/>
    </source>
</evidence>
<dbReference type="GeneTree" id="ENSGT00940000162287"/>
<reference evidence="12" key="1">
    <citation type="submission" date="2019-06" db="EMBL/GenBank/DDBJ databases">
        <authorList>
            <consortium name="Wellcome Sanger Institute Data Sharing"/>
        </authorList>
    </citation>
    <scope>NUCLEOTIDE SEQUENCE [LARGE SCALE GENOMIC DNA]</scope>
</reference>
<dbReference type="GO" id="GO:0005634">
    <property type="term" value="C:nucleus"/>
    <property type="evidence" value="ECO:0007669"/>
    <property type="project" value="UniProtKB-SubCell"/>
</dbReference>
<protein>
    <recommendedName>
        <fullName evidence="11">C2H2-type domain-containing protein</fullName>
    </recommendedName>
</protein>
<accession>A0A668AX78</accession>
<feature type="domain" description="C2H2-type" evidence="11">
    <location>
        <begin position="309"/>
        <end position="337"/>
    </location>
</feature>
<evidence type="ECO:0000256" key="5">
    <source>
        <dbReference type="ARBA" id="ARBA00022833"/>
    </source>
</evidence>
<evidence type="ECO:0000256" key="1">
    <source>
        <dbReference type="ARBA" id="ARBA00004123"/>
    </source>
</evidence>
<sequence>ISISLMLLQTVYIYTWIFDPSLPLSCLRLLVPPFQLVSAAVWQTIQQKVVSDYGMLEEFVSMVTDVVPELLTSRQRAQLILGLRARVSINRIVHYQKLSVAVNYAGATNTEPPLSDFADQVHNLLKKPQEREHFFLNVFPKEFGPKYDEALHNLMWLFLSRLEKFLSHQTFQQIASMFADVSSALEECMESVSNCEEVKTLLQNKNTRTLPTQDSITTYKDLTNLAPVSNSSEDDSLSNCSDEDPSNMASVHDEDFTVLDKAQGTSDIKPAAARKTHSATRRGRCCICKEQVQANMNAHMKTHFPNGDYACPRCDTKFTILSSLRLHLRRTCYDQQQCNECEKAFRYKLSLDEHKRTHNQLYCEVCRKVLRDPETLARHKASHTPFQCTLCEENFRLYKPLARHYENVHKLSRPFKCNHCPKSFSKLRYFIGHEWKHTGRLPFQCAQCHMRFKHDADLVSHLRVHTREKPFLCADCGKAFSCRSNLRRHLNFLHSQSRDERRYSCSLCEKSFKEKGALKKHEKSKHLQELFRYPCLYCGKLFSSSAMGRHKLIHTGEKPYKCQMPECDKHFRSTAEMKRHVMQYHTEERPFKCNVCGRGFIMSCLLKTHARTHSGEKPYICSLCGKAFPTLYSMKRHKKLMHTFDIDLNLKMLCVDSMFCNAVFGTVRDCFLLLISHLMWMLMVDCTPH</sequence>
<keyword evidence="4 10" id="KW-0863">Zinc-finger</keyword>
<keyword evidence="13" id="KW-1185">Reference proteome</keyword>
<dbReference type="Pfam" id="PF00096">
    <property type="entry name" value="zf-C2H2"/>
    <property type="match status" value="4"/>
</dbReference>
<feature type="domain" description="C2H2-type" evidence="11">
    <location>
        <begin position="619"/>
        <end position="643"/>
    </location>
</feature>
<dbReference type="FunFam" id="3.30.160.60:FF:000446">
    <property type="entry name" value="Zinc finger protein"/>
    <property type="match status" value="1"/>
</dbReference>
<name>A0A668AX78_9TELE</name>
<dbReference type="FunFam" id="3.30.160.60:FF:000064">
    <property type="entry name" value="Early growth response protein 3"/>
    <property type="match status" value="1"/>
</dbReference>
<feature type="domain" description="C2H2-type" evidence="11">
    <location>
        <begin position="560"/>
        <end position="590"/>
    </location>
</feature>
<feature type="domain" description="C2H2-type" evidence="11">
    <location>
        <begin position="415"/>
        <end position="442"/>
    </location>
</feature>
<feature type="domain" description="C2H2-type" evidence="11">
    <location>
        <begin position="386"/>
        <end position="414"/>
    </location>
</feature>
<evidence type="ECO:0000256" key="4">
    <source>
        <dbReference type="ARBA" id="ARBA00022771"/>
    </source>
</evidence>
<dbReference type="InParanoid" id="A0A668AX78"/>
<evidence type="ECO:0000259" key="11">
    <source>
        <dbReference type="PROSITE" id="PS50157"/>
    </source>
</evidence>
<keyword evidence="9" id="KW-0539">Nucleus</keyword>
<dbReference type="PANTHER" id="PTHR47772">
    <property type="entry name" value="ZINC FINGER PROTEIN 200"/>
    <property type="match status" value="1"/>
</dbReference>
<reference evidence="12" key="3">
    <citation type="submission" date="2025-09" db="UniProtKB">
        <authorList>
            <consortium name="Ensembl"/>
        </authorList>
    </citation>
    <scope>IDENTIFICATION</scope>
</reference>
<dbReference type="GO" id="GO:0003677">
    <property type="term" value="F:DNA binding"/>
    <property type="evidence" value="ECO:0007669"/>
    <property type="project" value="UniProtKB-KW"/>
</dbReference>
<proteinExistence type="predicted"/>
<dbReference type="AlphaFoldDB" id="A0A668AX78"/>
<evidence type="ECO:0000256" key="2">
    <source>
        <dbReference type="ARBA" id="ARBA00022723"/>
    </source>
</evidence>
<evidence type="ECO:0000256" key="3">
    <source>
        <dbReference type="ARBA" id="ARBA00022737"/>
    </source>
</evidence>
<dbReference type="SUPFAM" id="SSF57667">
    <property type="entry name" value="beta-beta-alpha zinc fingers"/>
    <property type="match status" value="7"/>
</dbReference>
<evidence type="ECO:0000313" key="13">
    <source>
        <dbReference type="Proteomes" id="UP000472263"/>
    </source>
</evidence>
<feature type="domain" description="C2H2-type" evidence="11">
    <location>
        <begin position="503"/>
        <end position="531"/>
    </location>
</feature>
<dbReference type="InterPro" id="IPR036236">
    <property type="entry name" value="Znf_C2H2_sf"/>
</dbReference>
<evidence type="ECO:0000256" key="6">
    <source>
        <dbReference type="ARBA" id="ARBA00023015"/>
    </source>
</evidence>
<keyword evidence="2" id="KW-0479">Metal-binding</keyword>
<evidence type="ECO:0000256" key="9">
    <source>
        <dbReference type="ARBA" id="ARBA00023242"/>
    </source>
</evidence>
<keyword evidence="3" id="KW-0677">Repeat</keyword>
<dbReference type="Pfam" id="PF14973">
    <property type="entry name" value="TINF2_N"/>
    <property type="match status" value="1"/>
</dbReference>
<dbReference type="SMART" id="SM00355">
    <property type="entry name" value="ZnF_C2H2"/>
    <property type="match status" value="13"/>
</dbReference>
<feature type="domain" description="C2H2-type" evidence="11">
    <location>
        <begin position="336"/>
        <end position="358"/>
    </location>
</feature>
<dbReference type="GO" id="GO:0008270">
    <property type="term" value="F:zinc ion binding"/>
    <property type="evidence" value="ECO:0007669"/>
    <property type="project" value="UniProtKB-KW"/>
</dbReference>
<evidence type="ECO:0000256" key="7">
    <source>
        <dbReference type="ARBA" id="ARBA00023125"/>
    </source>
</evidence>
<keyword evidence="8" id="KW-0804">Transcription</keyword>
<keyword evidence="6" id="KW-0805">Transcription regulation</keyword>
<comment type="subcellular location">
    <subcellularLocation>
        <location evidence="1">Nucleus</location>
    </subcellularLocation>
</comment>
<organism evidence="12 13">
    <name type="scientific">Myripristis murdjan</name>
    <name type="common">pinecone soldierfish</name>
    <dbReference type="NCBI Taxonomy" id="586833"/>
    <lineage>
        <taxon>Eukaryota</taxon>
        <taxon>Metazoa</taxon>
        <taxon>Chordata</taxon>
        <taxon>Craniata</taxon>
        <taxon>Vertebrata</taxon>
        <taxon>Euteleostomi</taxon>
        <taxon>Actinopterygii</taxon>
        <taxon>Neopterygii</taxon>
        <taxon>Teleostei</taxon>
        <taxon>Neoteleostei</taxon>
        <taxon>Acanthomorphata</taxon>
        <taxon>Holocentriformes</taxon>
        <taxon>Holocentridae</taxon>
        <taxon>Myripristis</taxon>
    </lineage>
</organism>
<feature type="domain" description="C2H2-type" evidence="11">
    <location>
        <begin position="443"/>
        <end position="470"/>
    </location>
</feature>
<evidence type="ECO:0000256" key="10">
    <source>
        <dbReference type="PROSITE-ProRule" id="PRU00042"/>
    </source>
</evidence>
<dbReference type="Pfam" id="PF12874">
    <property type="entry name" value="zf-met"/>
    <property type="match status" value="1"/>
</dbReference>
<dbReference type="PROSITE" id="PS50157">
    <property type="entry name" value="ZINC_FINGER_C2H2_2"/>
    <property type="match status" value="11"/>
</dbReference>
<dbReference type="InterPro" id="IPR050636">
    <property type="entry name" value="C2H2-ZF_domain-containing"/>
</dbReference>
<dbReference type="InterPro" id="IPR029400">
    <property type="entry name" value="TINF2_N"/>
</dbReference>